<dbReference type="Proteomes" id="UP000295254">
    <property type="component" value="Unassembled WGS sequence"/>
</dbReference>
<proteinExistence type="inferred from homology"/>
<comment type="subcellular location">
    <subcellularLocation>
        <location evidence="1">Membrane</location>
        <topology evidence="1">Multi-pass membrane protein</topology>
    </subcellularLocation>
</comment>
<comment type="similarity">
    <text evidence="2 7">Belongs to the purine-cytosine permease (2.A.39) family.</text>
</comment>
<feature type="transmembrane region" description="Helical" evidence="8">
    <location>
        <begin position="245"/>
        <end position="268"/>
    </location>
</feature>
<dbReference type="CDD" id="cd11484">
    <property type="entry name" value="SLC-NCS1sbd_CobB-like"/>
    <property type="match status" value="1"/>
</dbReference>
<dbReference type="PANTHER" id="PTHR31806">
    <property type="entry name" value="PURINE-CYTOSINE PERMEASE FCY2-RELATED"/>
    <property type="match status" value="1"/>
</dbReference>
<evidence type="ECO:0000256" key="7">
    <source>
        <dbReference type="PIRNR" id="PIRNR002744"/>
    </source>
</evidence>
<comment type="caution">
    <text evidence="9">The sequence shown here is derived from an EMBL/GenBank/DDBJ whole genome shotgun (WGS) entry which is preliminary data.</text>
</comment>
<dbReference type="PANTHER" id="PTHR31806:SF1">
    <property type="entry name" value="PURINE-CYTOSINE PERMEASE FCY2-RELATED"/>
    <property type="match status" value="1"/>
</dbReference>
<evidence type="ECO:0000256" key="8">
    <source>
        <dbReference type="SAM" id="Phobius"/>
    </source>
</evidence>
<feature type="transmembrane region" description="Helical" evidence="8">
    <location>
        <begin position="408"/>
        <end position="428"/>
    </location>
</feature>
<evidence type="ECO:0000256" key="1">
    <source>
        <dbReference type="ARBA" id="ARBA00004141"/>
    </source>
</evidence>
<evidence type="ECO:0000313" key="9">
    <source>
        <dbReference type="EMBL" id="TDB59657.1"/>
    </source>
</evidence>
<dbReference type="InterPro" id="IPR026030">
    <property type="entry name" value="Pur-cyt_permease_Fcy2/21/22"/>
</dbReference>
<feature type="transmembrane region" description="Helical" evidence="8">
    <location>
        <begin position="65"/>
        <end position="85"/>
    </location>
</feature>
<feature type="transmembrane region" description="Helical" evidence="8">
    <location>
        <begin position="173"/>
        <end position="193"/>
    </location>
</feature>
<dbReference type="OrthoDB" id="9809167at2"/>
<evidence type="ECO:0000256" key="5">
    <source>
        <dbReference type="ARBA" id="ARBA00022989"/>
    </source>
</evidence>
<dbReference type="GO" id="GO:0022857">
    <property type="term" value="F:transmembrane transporter activity"/>
    <property type="evidence" value="ECO:0007669"/>
    <property type="project" value="InterPro"/>
</dbReference>
<accession>A0A4R4JXP5</accession>
<sequence>MRFNMATPQNNETGRPKIEVRSIDYIPRNERHGKVWHQGPFWFSGNFVIMTMIIGFIGPSMGLSTLYSVLAIALGVGFGTFFMAFHANQGPTMGLPQMIQSRAQFGMRGAILPFAAVIFCYIGFNVFNVILATDAVQTVVPGVREPWYLLWVGAAALLAVIGHDLLHTVQRWLSYLIIAVYSLMTVAALLTLHADAALTATHFNLDAFLVQLGAAAGYQISYSVYVSDYSRYLPHDTPMRKIVWWTYLGAACSALWLMSLGALIGSAIPEPNAIGSLRQVGNQFINGFGTFTVLISLPTLIGIMAVNFYGAMLTGISALDAFRKVAPTLRSRIAGIGITALIVFAIALAIPQQYLATFNTFILLILYFLIPWTAVNLVDFYFVRKGHYAISEIFNPDGIYGLWSRPGLLAWFAGLLAMVPFMSLSFYTGPIAQALGGADIAFIIGLPVSGFGYWLLTRHLQAANETQVILASEKILEQA</sequence>
<feature type="transmembrane region" description="Helical" evidence="8">
    <location>
        <begin position="41"/>
        <end position="59"/>
    </location>
</feature>
<dbReference type="Gene3D" id="1.10.4160.10">
    <property type="entry name" value="Hydantoin permease"/>
    <property type="match status" value="1"/>
</dbReference>
<reference evidence="10" key="1">
    <citation type="journal article" date="2019" name="bioRxiv">
        <title>Bacterially produced spermidine induces plant systemic susceptibility to pathogens.</title>
        <authorList>
            <person name="Melnyk R.A."/>
            <person name="Beskrovnaya P.A."/>
            <person name="Liu Z."/>
            <person name="Song Y."/>
            <person name="Haney C.H."/>
        </authorList>
    </citation>
    <scope>NUCLEOTIDE SEQUENCE [LARGE SCALE GENOMIC DNA]</scope>
    <source>
        <strain evidence="10">Dha-51</strain>
    </source>
</reference>
<dbReference type="GO" id="GO:0005886">
    <property type="term" value="C:plasma membrane"/>
    <property type="evidence" value="ECO:0007669"/>
    <property type="project" value="TreeGrafter"/>
</dbReference>
<keyword evidence="6 7" id="KW-0472">Membrane</keyword>
<dbReference type="Pfam" id="PF02133">
    <property type="entry name" value="Transp_cyt_pur"/>
    <property type="match status" value="1"/>
</dbReference>
<dbReference type="EMBL" id="RRZK01000027">
    <property type="protein sequence ID" value="TDB59657.1"/>
    <property type="molecule type" value="Genomic_DNA"/>
</dbReference>
<feature type="transmembrane region" description="Helical" evidence="8">
    <location>
        <begin position="333"/>
        <end position="355"/>
    </location>
</feature>
<keyword evidence="4 8" id="KW-0812">Transmembrane</keyword>
<feature type="transmembrane region" description="Helical" evidence="8">
    <location>
        <begin position="288"/>
        <end position="312"/>
    </location>
</feature>
<feature type="transmembrane region" description="Helical" evidence="8">
    <location>
        <begin position="147"/>
        <end position="166"/>
    </location>
</feature>
<keyword evidence="3 7" id="KW-0813">Transport</keyword>
<dbReference type="AlphaFoldDB" id="A0A4R4JXP5"/>
<evidence type="ECO:0000256" key="4">
    <source>
        <dbReference type="ARBA" id="ARBA00022692"/>
    </source>
</evidence>
<keyword evidence="5 8" id="KW-1133">Transmembrane helix</keyword>
<protein>
    <submittedName>
        <fullName evidence="9">Cytosine permease</fullName>
    </submittedName>
</protein>
<evidence type="ECO:0000256" key="6">
    <source>
        <dbReference type="ARBA" id="ARBA00023136"/>
    </source>
</evidence>
<feature type="transmembrane region" description="Helical" evidence="8">
    <location>
        <begin position="205"/>
        <end position="225"/>
    </location>
</feature>
<evidence type="ECO:0000256" key="3">
    <source>
        <dbReference type="ARBA" id="ARBA00022448"/>
    </source>
</evidence>
<gene>
    <name evidence="9" type="ORF">EIY72_18790</name>
</gene>
<feature type="transmembrane region" description="Helical" evidence="8">
    <location>
        <begin position="105"/>
        <end position="127"/>
    </location>
</feature>
<feature type="transmembrane region" description="Helical" evidence="8">
    <location>
        <begin position="434"/>
        <end position="456"/>
    </location>
</feature>
<keyword evidence="10" id="KW-1185">Reference proteome</keyword>
<name>A0A4R4JXP5_PSEVA</name>
<dbReference type="InterPro" id="IPR001248">
    <property type="entry name" value="Pur-cyt_permease"/>
</dbReference>
<dbReference type="PIRSF" id="PIRSF002744">
    <property type="entry name" value="Pur-cyt_permease"/>
    <property type="match status" value="1"/>
</dbReference>
<evidence type="ECO:0000313" key="10">
    <source>
        <dbReference type="Proteomes" id="UP000295254"/>
    </source>
</evidence>
<organism evidence="9 10">
    <name type="scientific">Pseudomonas vancouverensis</name>
    <dbReference type="NCBI Taxonomy" id="95300"/>
    <lineage>
        <taxon>Bacteria</taxon>
        <taxon>Pseudomonadati</taxon>
        <taxon>Pseudomonadota</taxon>
        <taxon>Gammaproteobacteria</taxon>
        <taxon>Pseudomonadales</taxon>
        <taxon>Pseudomonadaceae</taxon>
        <taxon>Pseudomonas</taxon>
    </lineage>
</organism>
<evidence type="ECO:0000256" key="2">
    <source>
        <dbReference type="ARBA" id="ARBA00008974"/>
    </source>
</evidence>
<feature type="transmembrane region" description="Helical" evidence="8">
    <location>
        <begin position="361"/>
        <end position="383"/>
    </location>
</feature>